<keyword evidence="10 14" id="KW-0560">Oxidoreductase</keyword>
<dbReference type="PROSITE" id="PS00903">
    <property type="entry name" value="CYT_DCMP_DEAMINASES_1"/>
    <property type="match status" value="1"/>
</dbReference>
<evidence type="ECO:0000256" key="1">
    <source>
        <dbReference type="ARBA" id="ARBA00002151"/>
    </source>
</evidence>
<dbReference type="NCBIfam" id="TIGR00227">
    <property type="entry name" value="ribD_Cterm"/>
    <property type="match status" value="1"/>
</dbReference>
<dbReference type="CDD" id="cd01284">
    <property type="entry name" value="Riboflavin_deaminase-reductase"/>
    <property type="match status" value="1"/>
</dbReference>
<dbReference type="Gene3D" id="3.40.430.10">
    <property type="entry name" value="Dihydrofolate Reductase, subunit A"/>
    <property type="match status" value="1"/>
</dbReference>
<feature type="domain" description="CMP/dCMP-type deaminase" evidence="15">
    <location>
        <begin position="1"/>
        <end position="123"/>
    </location>
</feature>
<keyword evidence="17" id="KW-1185">Reference proteome</keyword>
<comment type="caution">
    <text evidence="16">The sequence shown here is derived from an EMBL/GenBank/DDBJ whole genome shotgun (WGS) entry which is preliminary data.</text>
</comment>
<comment type="similarity">
    <text evidence="5 14">In the C-terminal section; belongs to the HTP reductase family.</text>
</comment>
<organism evidence="16 17">
    <name type="scientific">Jeotgalibacillus terrae</name>
    <dbReference type="NCBI Taxonomy" id="587735"/>
    <lineage>
        <taxon>Bacteria</taxon>
        <taxon>Bacillati</taxon>
        <taxon>Bacillota</taxon>
        <taxon>Bacilli</taxon>
        <taxon>Bacillales</taxon>
        <taxon>Caryophanaceae</taxon>
        <taxon>Jeotgalibacillus</taxon>
    </lineage>
</organism>
<dbReference type="InterPro" id="IPR011549">
    <property type="entry name" value="RibD_C"/>
</dbReference>
<keyword evidence="6 14" id="KW-0686">Riboflavin biosynthesis</keyword>
<protein>
    <recommendedName>
        <fullName evidence="14">Riboflavin biosynthesis protein RibD</fullName>
    </recommendedName>
    <domain>
        <recommendedName>
            <fullName evidence="14">Diaminohydroxyphosphoribosylaminopyrimidine deaminase</fullName>
            <shortName evidence="14">DRAP deaminase</shortName>
            <ecNumber evidence="14">3.5.4.26</ecNumber>
        </recommendedName>
        <alternativeName>
            <fullName evidence="14">Riboflavin-specific deaminase</fullName>
        </alternativeName>
    </domain>
    <domain>
        <recommendedName>
            <fullName evidence="14">5-amino-6-(5-phosphoribosylamino)uracil reductase</fullName>
            <ecNumber evidence="14">1.1.1.193</ecNumber>
        </recommendedName>
        <alternativeName>
            <fullName evidence="14">HTP reductase</fullName>
        </alternativeName>
    </domain>
</protein>
<evidence type="ECO:0000256" key="11">
    <source>
        <dbReference type="ARBA" id="ARBA00023268"/>
    </source>
</evidence>
<dbReference type="GO" id="GO:0008703">
    <property type="term" value="F:5-amino-6-(5-phosphoribosylamino)uracil reductase activity"/>
    <property type="evidence" value="ECO:0007669"/>
    <property type="project" value="UniProtKB-EC"/>
</dbReference>
<dbReference type="GO" id="GO:0008835">
    <property type="term" value="F:diaminohydroxyphosphoribosylaminopyrimidine deaminase activity"/>
    <property type="evidence" value="ECO:0007669"/>
    <property type="project" value="UniProtKB-EC"/>
</dbReference>
<keyword evidence="8 14" id="KW-0862">Zinc</keyword>
<dbReference type="Gene3D" id="3.40.140.10">
    <property type="entry name" value="Cytidine Deaminase, domain 2"/>
    <property type="match status" value="1"/>
</dbReference>
<dbReference type="PROSITE" id="PS51747">
    <property type="entry name" value="CYT_DCMP_DEAMINASES_2"/>
    <property type="match status" value="1"/>
</dbReference>
<dbReference type="NCBIfam" id="TIGR00326">
    <property type="entry name" value="eubact_ribD"/>
    <property type="match status" value="1"/>
</dbReference>
<dbReference type="Pfam" id="PF01872">
    <property type="entry name" value="RibD_C"/>
    <property type="match status" value="1"/>
</dbReference>
<comment type="function">
    <text evidence="1 14">Converts 2,5-diamino-6-(ribosylamino)-4(3h)-pyrimidinone 5'-phosphate into 5-amino-6-(ribosylamino)-2,4(1h,3h)-pyrimidinedione 5'-phosphate.</text>
</comment>
<evidence type="ECO:0000313" key="16">
    <source>
        <dbReference type="EMBL" id="MFD2913805.1"/>
    </source>
</evidence>
<evidence type="ECO:0000256" key="13">
    <source>
        <dbReference type="ARBA" id="ARBA00049886"/>
    </source>
</evidence>
<proteinExistence type="inferred from homology"/>
<dbReference type="Pfam" id="PF00383">
    <property type="entry name" value="dCMP_cyt_deam_1"/>
    <property type="match status" value="1"/>
</dbReference>
<dbReference type="InterPro" id="IPR016192">
    <property type="entry name" value="APOBEC/CMP_deaminase_Zn-bd"/>
</dbReference>
<comment type="catalytic activity">
    <reaction evidence="12 14">
        <text>5-amino-6-(5-phospho-D-ribitylamino)uracil + NADP(+) = 5-amino-6-(5-phospho-D-ribosylamino)uracil + NADPH + H(+)</text>
        <dbReference type="Rhea" id="RHEA:17845"/>
        <dbReference type="ChEBI" id="CHEBI:15378"/>
        <dbReference type="ChEBI" id="CHEBI:57783"/>
        <dbReference type="ChEBI" id="CHEBI:58349"/>
        <dbReference type="ChEBI" id="CHEBI:58421"/>
        <dbReference type="ChEBI" id="CHEBI:58453"/>
        <dbReference type="EC" id="1.1.1.193"/>
    </reaction>
</comment>
<comment type="pathway">
    <text evidence="2 14">Cofactor biosynthesis; riboflavin biosynthesis; 5-amino-6-(D-ribitylamino)uracil from GTP: step 2/4.</text>
</comment>
<dbReference type="PANTHER" id="PTHR38011:SF7">
    <property type="entry name" value="2,5-DIAMINO-6-RIBOSYLAMINO-4(3H)-PYRIMIDINONE 5'-PHOSPHATE REDUCTASE"/>
    <property type="match status" value="1"/>
</dbReference>
<name>A0ABW5ZMY1_9BACL</name>
<evidence type="ECO:0000256" key="5">
    <source>
        <dbReference type="ARBA" id="ARBA00007417"/>
    </source>
</evidence>
<dbReference type="SUPFAM" id="SSF53927">
    <property type="entry name" value="Cytidine deaminase-like"/>
    <property type="match status" value="1"/>
</dbReference>
<evidence type="ECO:0000256" key="4">
    <source>
        <dbReference type="ARBA" id="ARBA00005259"/>
    </source>
</evidence>
<dbReference type="Proteomes" id="UP001597561">
    <property type="component" value="Unassembled WGS sequence"/>
</dbReference>
<sequence length="364" mass="39053">MMYEKWMKTAISLAAAARGQTSPNPAVGSVVVKDGRVIGMGAHLKAGDAHAEVTALNMAGAETEGATIYVTLEPCSHYGKTPPCADLIIEKKIKKAVIGSLDPNPKVSGNGIRKLQQAGIEVITGICSAETDSMNEYFFHSMMNNKPFVTLKTAMSLDGKTATKNGHSKWVTGPEAREDVHLDRHLHDAILIGVNTVVHDNPSLTVRLAEGGISPHRIILDTQLSIPSEAGLLHDGEAPVLIICGINADKAKEEHLSSLNKVNVLRLNTETIEIESVLKELNKLDIHSVYVEGGSEIHASFIREKAVNRMITYIAPKLITGKLAKGVTGGEGIAYMDEAFGMTIEKVEMIGHDIKITTVPKGDG</sequence>
<accession>A0ABW5ZMY1</accession>
<keyword evidence="11" id="KW-0511">Multifunctional enzyme</keyword>
<evidence type="ECO:0000256" key="7">
    <source>
        <dbReference type="ARBA" id="ARBA00022723"/>
    </source>
</evidence>
<gene>
    <name evidence="16" type="primary">ribD</name>
    <name evidence="16" type="ORF">ACFS5P_18095</name>
</gene>
<keyword evidence="14 16" id="KW-0378">Hydrolase</keyword>
<evidence type="ECO:0000256" key="3">
    <source>
        <dbReference type="ARBA" id="ARBA00004910"/>
    </source>
</evidence>
<dbReference type="RefSeq" id="WP_204730215.1">
    <property type="nucleotide sequence ID" value="NZ_JAFBDK010000015.1"/>
</dbReference>
<dbReference type="EMBL" id="JBHUPG010000037">
    <property type="protein sequence ID" value="MFD2913805.1"/>
    <property type="molecule type" value="Genomic_DNA"/>
</dbReference>
<comment type="pathway">
    <text evidence="3 14">Cofactor biosynthesis; riboflavin biosynthesis; 5-amino-6-(D-ribitylamino)uracil from GTP: step 3/4.</text>
</comment>
<evidence type="ECO:0000256" key="6">
    <source>
        <dbReference type="ARBA" id="ARBA00022619"/>
    </source>
</evidence>
<evidence type="ECO:0000256" key="14">
    <source>
        <dbReference type="PIRNR" id="PIRNR006769"/>
    </source>
</evidence>
<evidence type="ECO:0000256" key="10">
    <source>
        <dbReference type="ARBA" id="ARBA00023002"/>
    </source>
</evidence>
<dbReference type="InterPro" id="IPR002125">
    <property type="entry name" value="CMP_dCMP_dom"/>
</dbReference>
<evidence type="ECO:0000256" key="9">
    <source>
        <dbReference type="ARBA" id="ARBA00022857"/>
    </source>
</evidence>
<dbReference type="EC" id="3.5.4.26" evidence="14"/>
<dbReference type="InterPro" id="IPR024072">
    <property type="entry name" value="DHFR-like_dom_sf"/>
</dbReference>
<comment type="cofactor">
    <cofactor evidence="14">
        <name>Zn(2+)</name>
        <dbReference type="ChEBI" id="CHEBI:29105"/>
    </cofactor>
    <text evidence="14">Binds 1 zinc ion.</text>
</comment>
<evidence type="ECO:0000313" key="17">
    <source>
        <dbReference type="Proteomes" id="UP001597561"/>
    </source>
</evidence>
<comment type="similarity">
    <text evidence="4 14">In the N-terminal section; belongs to the cytidine and deoxycytidylate deaminase family.</text>
</comment>
<keyword evidence="7 14" id="KW-0479">Metal-binding</keyword>
<dbReference type="InterPro" id="IPR016193">
    <property type="entry name" value="Cytidine_deaminase-like"/>
</dbReference>
<evidence type="ECO:0000259" key="15">
    <source>
        <dbReference type="PROSITE" id="PS51747"/>
    </source>
</evidence>
<dbReference type="EC" id="1.1.1.193" evidence="14"/>
<dbReference type="InterPro" id="IPR050765">
    <property type="entry name" value="Riboflavin_Biosynth_HTPR"/>
</dbReference>
<evidence type="ECO:0000256" key="8">
    <source>
        <dbReference type="ARBA" id="ARBA00022833"/>
    </source>
</evidence>
<comment type="catalytic activity">
    <reaction evidence="13 14">
        <text>2,5-diamino-6-hydroxy-4-(5-phosphoribosylamino)-pyrimidine + H2O + H(+) = 5-amino-6-(5-phospho-D-ribosylamino)uracil + NH4(+)</text>
        <dbReference type="Rhea" id="RHEA:21868"/>
        <dbReference type="ChEBI" id="CHEBI:15377"/>
        <dbReference type="ChEBI" id="CHEBI:15378"/>
        <dbReference type="ChEBI" id="CHEBI:28938"/>
        <dbReference type="ChEBI" id="CHEBI:58453"/>
        <dbReference type="ChEBI" id="CHEBI:58614"/>
        <dbReference type="EC" id="3.5.4.26"/>
    </reaction>
</comment>
<keyword evidence="9 14" id="KW-0521">NADP</keyword>
<dbReference type="PANTHER" id="PTHR38011">
    <property type="entry name" value="DIHYDROFOLATE REDUCTASE FAMILY PROTEIN (AFU_ORTHOLOGUE AFUA_8G06820)"/>
    <property type="match status" value="1"/>
</dbReference>
<evidence type="ECO:0000256" key="2">
    <source>
        <dbReference type="ARBA" id="ARBA00004882"/>
    </source>
</evidence>
<reference evidence="17" key="1">
    <citation type="journal article" date="2019" name="Int. J. Syst. Evol. Microbiol.">
        <title>The Global Catalogue of Microorganisms (GCM) 10K type strain sequencing project: providing services to taxonomists for standard genome sequencing and annotation.</title>
        <authorList>
            <consortium name="The Broad Institute Genomics Platform"/>
            <consortium name="The Broad Institute Genome Sequencing Center for Infectious Disease"/>
            <person name="Wu L."/>
            <person name="Ma J."/>
        </authorList>
    </citation>
    <scope>NUCLEOTIDE SEQUENCE [LARGE SCALE GENOMIC DNA]</scope>
    <source>
        <strain evidence="17">KCTC 13528</strain>
    </source>
</reference>
<dbReference type="PIRSF" id="PIRSF006769">
    <property type="entry name" value="RibD"/>
    <property type="match status" value="1"/>
</dbReference>
<dbReference type="InterPro" id="IPR004794">
    <property type="entry name" value="Eubact_RibD"/>
</dbReference>
<dbReference type="InterPro" id="IPR002734">
    <property type="entry name" value="RibDG_C"/>
</dbReference>
<evidence type="ECO:0000256" key="12">
    <source>
        <dbReference type="ARBA" id="ARBA00049861"/>
    </source>
</evidence>
<dbReference type="SUPFAM" id="SSF53597">
    <property type="entry name" value="Dihydrofolate reductase-like"/>
    <property type="match status" value="1"/>
</dbReference>